<evidence type="ECO:0000313" key="4">
    <source>
        <dbReference type="Proteomes" id="UP001181622"/>
    </source>
</evidence>
<protein>
    <submittedName>
        <fullName evidence="3">Uncharacterized protein</fullName>
    </submittedName>
</protein>
<evidence type="ECO:0000256" key="1">
    <source>
        <dbReference type="SAM" id="MobiDB-lite"/>
    </source>
</evidence>
<name>A0ABU1DJU6_9HYPH</name>
<dbReference type="SUPFAM" id="SSF56935">
    <property type="entry name" value="Porins"/>
    <property type="match status" value="1"/>
</dbReference>
<feature type="compositionally biased region" description="Basic residues" evidence="1">
    <location>
        <begin position="43"/>
        <end position="52"/>
    </location>
</feature>
<organism evidence="3 4">
    <name type="scientific">Chelatococcus sambhunathii</name>
    <dbReference type="NCBI Taxonomy" id="363953"/>
    <lineage>
        <taxon>Bacteria</taxon>
        <taxon>Pseudomonadati</taxon>
        <taxon>Pseudomonadota</taxon>
        <taxon>Alphaproteobacteria</taxon>
        <taxon>Hyphomicrobiales</taxon>
        <taxon>Chelatococcaceae</taxon>
        <taxon>Chelatococcus</taxon>
    </lineage>
</organism>
<feature type="compositionally biased region" description="Low complexity" evidence="1">
    <location>
        <begin position="56"/>
        <end position="70"/>
    </location>
</feature>
<evidence type="ECO:0000313" key="3">
    <source>
        <dbReference type="EMBL" id="MDR4308346.1"/>
    </source>
</evidence>
<gene>
    <name evidence="3" type="ORF">IHQ68_17140</name>
</gene>
<accession>A0ABU1DJU6</accession>
<dbReference type="Proteomes" id="UP001181622">
    <property type="component" value="Unassembled WGS sequence"/>
</dbReference>
<keyword evidence="4" id="KW-1185">Reference proteome</keyword>
<keyword evidence="2" id="KW-0732">Signal</keyword>
<feature type="chain" id="PRO_5045409983" evidence="2">
    <location>
        <begin position="21"/>
        <end position="450"/>
    </location>
</feature>
<proteinExistence type="predicted"/>
<evidence type="ECO:0000256" key="2">
    <source>
        <dbReference type="SAM" id="SignalP"/>
    </source>
</evidence>
<reference evidence="3" key="1">
    <citation type="submission" date="2020-10" db="EMBL/GenBank/DDBJ databases">
        <authorList>
            <person name="Abbas A."/>
            <person name="Razzaq R."/>
            <person name="Waqas M."/>
            <person name="Abbas N."/>
            <person name="Nielsen T.K."/>
            <person name="Hansen L.H."/>
            <person name="Hussain S."/>
            <person name="Shahid M."/>
        </authorList>
    </citation>
    <scope>NUCLEOTIDE SEQUENCE</scope>
    <source>
        <strain evidence="3">S14</strain>
    </source>
</reference>
<feature type="signal peptide" evidence="2">
    <location>
        <begin position="1"/>
        <end position="20"/>
    </location>
</feature>
<feature type="region of interest" description="Disordered" evidence="1">
    <location>
        <begin position="33"/>
        <end position="74"/>
    </location>
</feature>
<dbReference type="RefSeq" id="WP_309394028.1">
    <property type="nucleotide sequence ID" value="NZ_JADBEO010000048.1"/>
</dbReference>
<dbReference type="EMBL" id="JADBEO010000048">
    <property type="protein sequence ID" value="MDR4308346.1"/>
    <property type="molecule type" value="Genomic_DNA"/>
</dbReference>
<sequence length="450" mass="49528">MPHRGLLAVALAGTSLAAFAATGVVHAQTRQTTVDADDAKASQPKKTRKRVQAGKAVVAEPAQTPAAQPAKRPLISNDGKLTLGGAIRARFDTRFNSGPSFQSSHFSFDTLAFKLKYDSSTVFGAAQWRFYGGSFIYGKKNGYDKYPGEVQFPMWAYAGYKITGQDSVVAGINQAPFGLTPYYGTSFIESLGFAQGLEEVYNLGVKYSHADDRWTWDLGFYPTAAPDAIGISRDSARYSANMVKADSYVPNGSDNHERNMVVGRVEHTFFKNDVASFTGGLSAWWSQVHNLDNGRDGHKNLEAVHFSATWNNWGFKGIYVRQDIKAKNPGRDDMITIGGYDASYNLATRGNFFSGEVNYKLQQPVGGFDLMPYLNYSAFVKDKDAFKTSERYILGVAWTWKKDPRLVIYSEGILGRNDPYVGAGQFTGGLAQGGDDKWKKAVIVNVGFYF</sequence>
<comment type="caution">
    <text evidence="3">The sequence shown here is derived from an EMBL/GenBank/DDBJ whole genome shotgun (WGS) entry which is preliminary data.</text>
</comment>